<organism evidence="9 10">
    <name type="scientific">Stylonychia lemnae</name>
    <name type="common">Ciliate</name>
    <dbReference type="NCBI Taxonomy" id="5949"/>
    <lineage>
        <taxon>Eukaryota</taxon>
        <taxon>Sar</taxon>
        <taxon>Alveolata</taxon>
        <taxon>Ciliophora</taxon>
        <taxon>Intramacronucleata</taxon>
        <taxon>Spirotrichea</taxon>
        <taxon>Stichotrichia</taxon>
        <taxon>Sporadotrichida</taxon>
        <taxon>Oxytrichidae</taxon>
        <taxon>Stylonychinae</taxon>
        <taxon>Stylonychia</taxon>
    </lineage>
</organism>
<dbReference type="GO" id="GO:0002183">
    <property type="term" value="P:cytoplasmic translational initiation"/>
    <property type="evidence" value="ECO:0007669"/>
    <property type="project" value="TreeGrafter"/>
</dbReference>
<evidence type="ECO:0000256" key="8">
    <source>
        <dbReference type="PROSITE-ProRule" id="PRU00221"/>
    </source>
</evidence>
<dbReference type="FunCoup" id="A0A078AIQ0">
    <property type="interactions" value="538"/>
</dbReference>
<feature type="repeat" description="WD" evidence="8">
    <location>
        <begin position="290"/>
        <end position="320"/>
    </location>
</feature>
<dbReference type="AlphaFoldDB" id="A0A078AIQ0"/>
<protein>
    <recommendedName>
        <fullName evidence="7">Serine-threonine kinase receptor-associated protein</fullName>
    </recommendedName>
</protein>
<gene>
    <name evidence="9" type="primary">Contig19592.g20773</name>
    <name evidence="9" type="ORF">STYLEM_9691</name>
</gene>
<dbReference type="OMA" id="VWFSHNG"/>
<reference evidence="9 10" key="1">
    <citation type="submission" date="2014-06" db="EMBL/GenBank/DDBJ databases">
        <authorList>
            <person name="Swart Estienne"/>
        </authorList>
    </citation>
    <scope>NUCLEOTIDE SEQUENCE [LARGE SCALE GENOMIC DNA]</scope>
    <source>
        <strain evidence="9 10">130c</strain>
    </source>
</reference>
<dbReference type="GO" id="GO:0071541">
    <property type="term" value="C:eukaryotic translation initiation factor 3 complex, eIF3m"/>
    <property type="evidence" value="ECO:0007669"/>
    <property type="project" value="TreeGrafter"/>
</dbReference>
<dbReference type="PROSITE" id="PS50082">
    <property type="entry name" value="WD_REPEATS_2"/>
    <property type="match status" value="2"/>
</dbReference>
<dbReference type="InterPro" id="IPR027525">
    <property type="entry name" value="eIF3i"/>
</dbReference>
<evidence type="ECO:0000256" key="2">
    <source>
        <dbReference type="ARBA" id="ARBA00022540"/>
    </source>
</evidence>
<dbReference type="GO" id="GO:0003743">
    <property type="term" value="F:translation initiation factor activity"/>
    <property type="evidence" value="ECO:0007669"/>
    <property type="project" value="UniProtKB-KW"/>
</dbReference>
<dbReference type="PANTHER" id="PTHR19877:SF1">
    <property type="entry name" value="EUKARYOTIC TRANSLATION INITIATION FACTOR 3 SUBUNIT I"/>
    <property type="match status" value="1"/>
</dbReference>
<keyword evidence="1" id="KW-0963">Cytoplasm</keyword>
<keyword evidence="3 8" id="KW-0853">WD repeat</keyword>
<dbReference type="EMBL" id="CCKQ01009221">
    <property type="protein sequence ID" value="CDW80688.1"/>
    <property type="molecule type" value="Genomic_DNA"/>
</dbReference>
<proteinExistence type="inferred from homology"/>
<dbReference type="InterPro" id="IPR015943">
    <property type="entry name" value="WD40/YVTN_repeat-like_dom_sf"/>
</dbReference>
<evidence type="ECO:0000256" key="6">
    <source>
        <dbReference type="ARBA" id="ARBA00038394"/>
    </source>
</evidence>
<evidence type="ECO:0000256" key="1">
    <source>
        <dbReference type="ARBA" id="ARBA00022490"/>
    </source>
</evidence>
<accession>A0A078AIQ0</accession>
<dbReference type="InterPro" id="IPR001680">
    <property type="entry name" value="WD40_rpt"/>
</dbReference>
<keyword evidence="2 9" id="KW-0396">Initiation factor</keyword>
<keyword evidence="5" id="KW-0648">Protein biosynthesis</keyword>
<keyword evidence="10" id="KW-1185">Reference proteome</keyword>
<dbReference type="Proteomes" id="UP000039865">
    <property type="component" value="Unassembled WGS sequence"/>
</dbReference>
<keyword evidence="4" id="KW-0677">Repeat</keyword>
<evidence type="ECO:0000313" key="10">
    <source>
        <dbReference type="Proteomes" id="UP000039865"/>
    </source>
</evidence>
<evidence type="ECO:0000256" key="3">
    <source>
        <dbReference type="ARBA" id="ARBA00022574"/>
    </source>
</evidence>
<evidence type="ECO:0000256" key="4">
    <source>
        <dbReference type="ARBA" id="ARBA00022737"/>
    </source>
</evidence>
<dbReference type="Gene3D" id="2.130.10.10">
    <property type="entry name" value="YVTN repeat-like/Quinoprotein amine dehydrogenase"/>
    <property type="match status" value="1"/>
</dbReference>
<comment type="similarity">
    <text evidence="6">Belongs to the WD repeat STRAP family.</text>
</comment>
<dbReference type="SMART" id="SM00320">
    <property type="entry name" value="WD40"/>
    <property type="match status" value="5"/>
</dbReference>
<dbReference type="GO" id="GO:0003723">
    <property type="term" value="F:RNA binding"/>
    <property type="evidence" value="ECO:0007669"/>
    <property type="project" value="TreeGrafter"/>
</dbReference>
<evidence type="ECO:0000313" key="9">
    <source>
        <dbReference type="EMBL" id="CDW80688.1"/>
    </source>
</evidence>
<dbReference type="Pfam" id="PF24805">
    <property type="entry name" value="EIF3I"/>
    <property type="match status" value="1"/>
</dbReference>
<dbReference type="OrthoDB" id="24966at2759"/>
<name>A0A078AIQ0_STYLE</name>
<dbReference type="InParanoid" id="A0A078AIQ0"/>
<dbReference type="PANTHER" id="PTHR19877">
    <property type="entry name" value="EUKARYOTIC TRANSLATION INITIATION FACTOR 3 SUBUNIT I"/>
    <property type="match status" value="1"/>
</dbReference>
<sequence>MQPIYLTGHSRPVRKVMFNFDGDMLFTCSDDGKVCMYNSYDQSRVGVFNVNQAVKSIDVSKDTKYLLASSTTEGYQIFDCMTGQLISKIAIPRSSIQVKHVEFALGDQQFLVVYEHAKRSYIRIQDTASALKGQTNPDGVFEVEGPQDHLITQASWGPLNQTLYIATNKGKFYIHDLSSSKTIVEEDVHNSEIFSFNVTYDHTMLITCSKDGTAKLLHPRSLEVVRLFNFVKPCRAACISPLFDSQENQKFHVLLAGGQDARDVTTSKASEGGFEIKLMNIIYNQSLAEILGHFGTVHTLAISPDGINFVSGSEDGYVHFHKFLPEYFTKKFE</sequence>
<feature type="repeat" description="WD" evidence="8">
    <location>
        <begin position="6"/>
        <end position="38"/>
    </location>
</feature>
<evidence type="ECO:0000256" key="5">
    <source>
        <dbReference type="ARBA" id="ARBA00022917"/>
    </source>
</evidence>
<dbReference type="SUPFAM" id="SSF50978">
    <property type="entry name" value="WD40 repeat-like"/>
    <property type="match status" value="1"/>
</dbReference>
<dbReference type="InterPro" id="IPR036322">
    <property type="entry name" value="WD40_repeat_dom_sf"/>
</dbReference>
<evidence type="ECO:0000256" key="7">
    <source>
        <dbReference type="ARBA" id="ARBA00040390"/>
    </source>
</evidence>